<reference evidence="1 2" key="1">
    <citation type="journal article" date="2018" name="Front. Plant Sci.">
        <title>Red Clover (Trifolium pratense) and Zigzag Clover (T. medium) - A Picture of Genomic Similarities and Differences.</title>
        <authorList>
            <person name="Dluhosova J."/>
            <person name="Istvanek J."/>
            <person name="Nedelnik J."/>
            <person name="Repkova J."/>
        </authorList>
    </citation>
    <scope>NUCLEOTIDE SEQUENCE [LARGE SCALE GENOMIC DNA]</scope>
    <source>
        <strain evidence="2">cv. 10/8</strain>
        <tissue evidence="1">Leaf</tissue>
    </source>
</reference>
<evidence type="ECO:0000313" key="2">
    <source>
        <dbReference type="Proteomes" id="UP000265520"/>
    </source>
</evidence>
<dbReference type="AlphaFoldDB" id="A0A392Q8F9"/>
<organism evidence="1 2">
    <name type="scientific">Trifolium medium</name>
    <dbReference type="NCBI Taxonomy" id="97028"/>
    <lineage>
        <taxon>Eukaryota</taxon>
        <taxon>Viridiplantae</taxon>
        <taxon>Streptophyta</taxon>
        <taxon>Embryophyta</taxon>
        <taxon>Tracheophyta</taxon>
        <taxon>Spermatophyta</taxon>
        <taxon>Magnoliopsida</taxon>
        <taxon>eudicotyledons</taxon>
        <taxon>Gunneridae</taxon>
        <taxon>Pentapetalae</taxon>
        <taxon>rosids</taxon>
        <taxon>fabids</taxon>
        <taxon>Fabales</taxon>
        <taxon>Fabaceae</taxon>
        <taxon>Papilionoideae</taxon>
        <taxon>50 kb inversion clade</taxon>
        <taxon>NPAAA clade</taxon>
        <taxon>Hologalegina</taxon>
        <taxon>IRL clade</taxon>
        <taxon>Trifolieae</taxon>
        <taxon>Trifolium</taxon>
    </lineage>
</organism>
<protein>
    <submittedName>
        <fullName evidence="1">Uncharacterized protein</fullName>
    </submittedName>
</protein>
<name>A0A392Q8F9_9FABA</name>
<comment type="caution">
    <text evidence="1">The sequence shown here is derived from an EMBL/GenBank/DDBJ whole genome shotgun (WGS) entry which is preliminary data.</text>
</comment>
<feature type="non-terminal residue" evidence="1">
    <location>
        <position position="46"/>
    </location>
</feature>
<dbReference type="EMBL" id="LXQA010115239">
    <property type="protein sequence ID" value="MCI19535.1"/>
    <property type="molecule type" value="Genomic_DNA"/>
</dbReference>
<keyword evidence="2" id="KW-1185">Reference proteome</keyword>
<proteinExistence type="predicted"/>
<accession>A0A392Q8F9</accession>
<sequence>MFADSVRNFKDKFYVVRPITSIGWQNIVYRGPRKDEVGAVVVGPDG</sequence>
<evidence type="ECO:0000313" key="1">
    <source>
        <dbReference type="EMBL" id="MCI19535.1"/>
    </source>
</evidence>
<dbReference type="Proteomes" id="UP000265520">
    <property type="component" value="Unassembled WGS sequence"/>
</dbReference>